<feature type="transmembrane region" description="Helical" evidence="1">
    <location>
        <begin position="80"/>
        <end position="100"/>
    </location>
</feature>
<dbReference type="GO" id="GO:1902201">
    <property type="term" value="P:negative regulation of bacterial-type flagellum-dependent cell motility"/>
    <property type="evidence" value="ECO:0007669"/>
    <property type="project" value="TreeGrafter"/>
</dbReference>
<dbReference type="EMBL" id="BOMM01000020">
    <property type="protein sequence ID" value="GIE10784.1"/>
    <property type="molecule type" value="Genomic_DNA"/>
</dbReference>
<feature type="transmembrane region" description="Helical" evidence="1">
    <location>
        <begin position="234"/>
        <end position="255"/>
    </location>
</feature>
<dbReference type="PANTHER" id="PTHR45138">
    <property type="entry name" value="REGULATORY COMPONENTS OF SENSORY TRANSDUCTION SYSTEM"/>
    <property type="match status" value="1"/>
</dbReference>
<dbReference type="InterPro" id="IPR000160">
    <property type="entry name" value="GGDEF_dom"/>
</dbReference>
<feature type="transmembrane region" description="Helical" evidence="1">
    <location>
        <begin position="261"/>
        <end position="280"/>
    </location>
</feature>
<accession>A0A919IZ38</accession>
<dbReference type="PANTHER" id="PTHR45138:SF24">
    <property type="entry name" value="DIGUANYLATE CYCLASE DGCC-RELATED"/>
    <property type="match status" value="1"/>
</dbReference>
<sequence>MWLGIGGVATLAYALLPGGTRWHAGAYALIGVASIVVLVRAVRRHRPHHPSTWHAFAAAIAVWLAGAVLDRLAVEAPWTQVSMALALIGYPLACWALFSLLRGRARVDDRTALLDGGIIATGLGLVYWTVLRGDAFTIEVAFTVGDIALFVLVALLVTTPGAGTVSYRLMVSAMISMAVGDILLVSPQPPHGGGPADIALLASNTLVAAAAAHPSMRRLTVPLARPPRFVRPRLALLGTAILLPPGVSLYLGATGRIADEWLPTGIACALLLLLVTLRMAGLLHRVESESAWLERLANHDALTGLANRRRWDDRLPAAMARSEVSGTSLIVGLIDLDHFKRYNDTHGHQAGDELLSRAAVAWLMNLRDDDMLARLGGEEFAVLLAGHSMAEAAAVLERLMAATPQGQTFSAGLAAWDGRESPEDLLRRADELMYAAKRAGRARITTKQGVSLV</sequence>
<comment type="caution">
    <text evidence="3">The sequence shown here is derived from an EMBL/GenBank/DDBJ whole genome shotgun (WGS) entry which is preliminary data.</text>
</comment>
<keyword evidence="4" id="KW-1185">Reference proteome</keyword>
<reference evidence="3" key="1">
    <citation type="submission" date="2021-01" db="EMBL/GenBank/DDBJ databases">
        <title>Whole genome shotgun sequence of Actinoplanes ferrugineus NBRC 15555.</title>
        <authorList>
            <person name="Komaki H."/>
            <person name="Tamura T."/>
        </authorList>
    </citation>
    <scope>NUCLEOTIDE SEQUENCE</scope>
    <source>
        <strain evidence="3">NBRC 15555</strain>
    </source>
</reference>
<feature type="domain" description="GGDEF" evidence="2">
    <location>
        <begin position="327"/>
        <end position="449"/>
    </location>
</feature>
<dbReference type="Proteomes" id="UP000598174">
    <property type="component" value="Unassembled WGS sequence"/>
</dbReference>
<keyword evidence="1" id="KW-0812">Transmembrane</keyword>
<dbReference type="SUPFAM" id="SSF55073">
    <property type="entry name" value="Nucleotide cyclase"/>
    <property type="match status" value="1"/>
</dbReference>
<dbReference type="InterPro" id="IPR029787">
    <property type="entry name" value="Nucleotide_cyclase"/>
</dbReference>
<dbReference type="GO" id="GO:0052621">
    <property type="term" value="F:diguanylate cyclase activity"/>
    <property type="evidence" value="ECO:0007669"/>
    <property type="project" value="TreeGrafter"/>
</dbReference>
<name>A0A919IZ38_9ACTN</name>
<dbReference type="FunFam" id="3.30.70.270:FF:000001">
    <property type="entry name" value="Diguanylate cyclase domain protein"/>
    <property type="match status" value="1"/>
</dbReference>
<gene>
    <name evidence="3" type="ORF">Afe05nite_26240</name>
</gene>
<dbReference type="InterPro" id="IPR050469">
    <property type="entry name" value="Diguanylate_Cyclase"/>
</dbReference>
<dbReference type="SMART" id="SM00267">
    <property type="entry name" value="GGDEF"/>
    <property type="match status" value="1"/>
</dbReference>
<protein>
    <recommendedName>
        <fullName evidence="2">GGDEF domain-containing protein</fullName>
    </recommendedName>
</protein>
<dbReference type="CDD" id="cd01949">
    <property type="entry name" value="GGDEF"/>
    <property type="match status" value="1"/>
</dbReference>
<keyword evidence="1" id="KW-0472">Membrane</keyword>
<dbReference type="Gene3D" id="3.30.70.270">
    <property type="match status" value="1"/>
</dbReference>
<organism evidence="3 4">
    <name type="scientific">Paractinoplanes ferrugineus</name>
    <dbReference type="NCBI Taxonomy" id="113564"/>
    <lineage>
        <taxon>Bacteria</taxon>
        <taxon>Bacillati</taxon>
        <taxon>Actinomycetota</taxon>
        <taxon>Actinomycetes</taxon>
        <taxon>Micromonosporales</taxon>
        <taxon>Micromonosporaceae</taxon>
        <taxon>Paractinoplanes</taxon>
    </lineage>
</organism>
<dbReference type="PROSITE" id="PS50887">
    <property type="entry name" value="GGDEF"/>
    <property type="match status" value="1"/>
</dbReference>
<keyword evidence="1" id="KW-1133">Transmembrane helix</keyword>
<feature type="transmembrane region" description="Helical" evidence="1">
    <location>
        <begin position="24"/>
        <end position="42"/>
    </location>
</feature>
<evidence type="ECO:0000313" key="4">
    <source>
        <dbReference type="Proteomes" id="UP000598174"/>
    </source>
</evidence>
<evidence type="ECO:0000313" key="3">
    <source>
        <dbReference type="EMBL" id="GIE10784.1"/>
    </source>
</evidence>
<dbReference type="GO" id="GO:0005886">
    <property type="term" value="C:plasma membrane"/>
    <property type="evidence" value="ECO:0007669"/>
    <property type="project" value="TreeGrafter"/>
</dbReference>
<dbReference type="GO" id="GO:0043709">
    <property type="term" value="P:cell adhesion involved in single-species biofilm formation"/>
    <property type="evidence" value="ECO:0007669"/>
    <property type="project" value="TreeGrafter"/>
</dbReference>
<feature type="transmembrane region" description="Helical" evidence="1">
    <location>
        <begin position="54"/>
        <end position="74"/>
    </location>
</feature>
<evidence type="ECO:0000256" key="1">
    <source>
        <dbReference type="SAM" id="Phobius"/>
    </source>
</evidence>
<dbReference type="AlphaFoldDB" id="A0A919IZ38"/>
<feature type="transmembrane region" description="Helical" evidence="1">
    <location>
        <begin position="112"/>
        <end position="130"/>
    </location>
</feature>
<dbReference type="NCBIfam" id="TIGR00254">
    <property type="entry name" value="GGDEF"/>
    <property type="match status" value="1"/>
</dbReference>
<dbReference type="Pfam" id="PF00990">
    <property type="entry name" value="GGDEF"/>
    <property type="match status" value="1"/>
</dbReference>
<dbReference type="InterPro" id="IPR043128">
    <property type="entry name" value="Rev_trsase/Diguanyl_cyclase"/>
</dbReference>
<evidence type="ECO:0000259" key="2">
    <source>
        <dbReference type="PROSITE" id="PS50887"/>
    </source>
</evidence>
<proteinExistence type="predicted"/>